<protein>
    <submittedName>
        <fullName evidence="2">Uncharacterized protein</fullName>
    </submittedName>
</protein>
<feature type="compositionally biased region" description="Basic residues" evidence="1">
    <location>
        <begin position="1"/>
        <end position="10"/>
    </location>
</feature>
<accession>A0A0C2Y7X6</accession>
<organism evidence="2 3">
    <name type="scientific">Hebeloma cylindrosporum</name>
    <dbReference type="NCBI Taxonomy" id="76867"/>
    <lineage>
        <taxon>Eukaryota</taxon>
        <taxon>Fungi</taxon>
        <taxon>Dikarya</taxon>
        <taxon>Basidiomycota</taxon>
        <taxon>Agaricomycotina</taxon>
        <taxon>Agaricomycetes</taxon>
        <taxon>Agaricomycetidae</taxon>
        <taxon>Agaricales</taxon>
        <taxon>Agaricineae</taxon>
        <taxon>Hymenogastraceae</taxon>
        <taxon>Hebeloma</taxon>
    </lineage>
</organism>
<proteinExistence type="predicted"/>
<reference evidence="3" key="2">
    <citation type="submission" date="2015-01" db="EMBL/GenBank/DDBJ databases">
        <title>Evolutionary Origins and Diversification of the Mycorrhizal Mutualists.</title>
        <authorList>
            <consortium name="DOE Joint Genome Institute"/>
            <consortium name="Mycorrhizal Genomics Consortium"/>
            <person name="Kohler A."/>
            <person name="Kuo A."/>
            <person name="Nagy L.G."/>
            <person name="Floudas D."/>
            <person name="Copeland A."/>
            <person name="Barry K.W."/>
            <person name="Cichocki N."/>
            <person name="Veneault-Fourrey C."/>
            <person name="LaButti K."/>
            <person name="Lindquist E.A."/>
            <person name="Lipzen A."/>
            <person name="Lundell T."/>
            <person name="Morin E."/>
            <person name="Murat C."/>
            <person name="Riley R."/>
            <person name="Ohm R."/>
            <person name="Sun H."/>
            <person name="Tunlid A."/>
            <person name="Henrissat B."/>
            <person name="Grigoriev I.V."/>
            <person name="Hibbett D.S."/>
            <person name="Martin F."/>
        </authorList>
    </citation>
    <scope>NUCLEOTIDE SEQUENCE [LARGE SCALE GENOMIC DNA]</scope>
    <source>
        <strain evidence="3">h7</strain>
    </source>
</reference>
<keyword evidence="3" id="KW-1185">Reference proteome</keyword>
<evidence type="ECO:0000313" key="2">
    <source>
        <dbReference type="EMBL" id="KIM45968.1"/>
    </source>
</evidence>
<dbReference type="AlphaFoldDB" id="A0A0C2Y7X6"/>
<dbReference type="Proteomes" id="UP000053424">
    <property type="component" value="Unassembled WGS sequence"/>
</dbReference>
<reference evidence="2 3" key="1">
    <citation type="submission" date="2014-04" db="EMBL/GenBank/DDBJ databases">
        <authorList>
            <consortium name="DOE Joint Genome Institute"/>
            <person name="Kuo A."/>
            <person name="Gay G."/>
            <person name="Dore J."/>
            <person name="Kohler A."/>
            <person name="Nagy L.G."/>
            <person name="Floudas D."/>
            <person name="Copeland A."/>
            <person name="Barry K.W."/>
            <person name="Cichocki N."/>
            <person name="Veneault-Fourrey C."/>
            <person name="LaButti K."/>
            <person name="Lindquist E.A."/>
            <person name="Lipzen A."/>
            <person name="Lundell T."/>
            <person name="Morin E."/>
            <person name="Murat C."/>
            <person name="Sun H."/>
            <person name="Tunlid A."/>
            <person name="Henrissat B."/>
            <person name="Grigoriev I.V."/>
            <person name="Hibbett D.S."/>
            <person name="Martin F."/>
            <person name="Nordberg H.P."/>
            <person name="Cantor M.N."/>
            <person name="Hua S.X."/>
        </authorList>
    </citation>
    <scope>NUCLEOTIDE SEQUENCE [LARGE SCALE GENOMIC DNA]</scope>
    <source>
        <strain evidence="3">h7</strain>
    </source>
</reference>
<dbReference type="EMBL" id="KN831771">
    <property type="protein sequence ID" value="KIM45968.1"/>
    <property type="molecule type" value="Genomic_DNA"/>
</dbReference>
<feature type="compositionally biased region" description="Polar residues" evidence="1">
    <location>
        <begin position="11"/>
        <end position="20"/>
    </location>
</feature>
<sequence>MDSIHSKHCAQRSTPTSESGMSAPRIAREGNLVRANTGVLDVCKSAWNFGPLGRTQENSC</sequence>
<dbReference type="HOGENOM" id="CLU_2942001_0_0_1"/>
<evidence type="ECO:0000313" key="3">
    <source>
        <dbReference type="Proteomes" id="UP000053424"/>
    </source>
</evidence>
<name>A0A0C2Y7X6_HEBCY</name>
<feature type="region of interest" description="Disordered" evidence="1">
    <location>
        <begin position="1"/>
        <end position="27"/>
    </location>
</feature>
<gene>
    <name evidence="2" type="ORF">M413DRAFT_441025</name>
</gene>
<evidence type="ECO:0000256" key="1">
    <source>
        <dbReference type="SAM" id="MobiDB-lite"/>
    </source>
</evidence>